<evidence type="ECO:0000256" key="6">
    <source>
        <dbReference type="ARBA" id="ARBA00023136"/>
    </source>
</evidence>
<dbReference type="Pfam" id="PF01757">
    <property type="entry name" value="Acyl_transf_3"/>
    <property type="match status" value="1"/>
</dbReference>
<feature type="transmembrane region" description="Helical" evidence="7">
    <location>
        <begin position="74"/>
        <end position="93"/>
    </location>
</feature>
<feature type="transmembrane region" description="Helical" evidence="7">
    <location>
        <begin position="12"/>
        <end position="30"/>
    </location>
</feature>
<feature type="transmembrane region" description="Helical" evidence="7">
    <location>
        <begin position="42"/>
        <end position="62"/>
    </location>
</feature>
<evidence type="ECO:0000256" key="1">
    <source>
        <dbReference type="ARBA" id="ARBA00004651"/>
    </source>
</evidence>
<dbReference type="PANTHER" id="PTHR40074">
    <property type="entry name" value="O-ACETYLTRANSFERASE WECH"/>
    <property type="match status" value="1"/>
</dbReference>
<feature type="transmembrane region" description="Helical" evidence="7">
    <location>
        <begin position="105"/>
        <end position="128"/>
    </location>
</feature>
<feature type="domain" description="Acyltransferase 3" evidence="8">
    <location>
        <begin position="8"/>
        <end position="309"/>
    </location>
</feature>
<dbReference type="AlphaFoldDB" id="X2H4J9"/>
<evidence type="ECO:0000256" key="5">
    <source>
        <dbReference type="ARBA" id="ARBA00022989"/>
    </source>
</evidence>
<dbReference type="GO" id="GO:0005886">
    <property type="term" value="C:plasma membrane"/>
    <property type="evidence" value="ECO:0007669"/>
    <property type="project" value="UniProtKB-SubCell"/>
</dbReference>
<keyword evidence="6 7" id="KW-0472">Membrane</keyword>
<name>X2H4J9_KLEPN</name>
<protein>
    <submittedName>
        <fullName evidence="9">Putative acetylase</fullName>
    </submittedName>
</protein>
<evidence type="ECO:0000259" key="8">
    <source>
        <dbReference type="Pfam" id="PF01757"/>
    </source>
</evidence>
<evidence type="ECO:0000256" key="4">
    <source>
        <dbReference type="ARBA" id="ARBA00022692"/>
    </source>
</evidence>
<feature type="transmembrane region" description="Helical" evidence="7">
    <location>
        <begin position="229"/>
        <end position="245"/>
    </location>
</feature>
<dbReference type="PANTHER" id="PTHR40074:SF2">
    <property type="entry name" value="O-ACETYLTRANSFERASE WECH"/>
    <property type="match status" value="1"/>
</dbReference>
<keyword evidence="5 7" id="KW-1133">Transmembrane helix</keyword>
<feature type="transmembrane region" description="Helical" evidence="7">
    <location>
        <begin position="135"/>
        <end position="152"/>
    </location>
</feature>
<organism evidence="9">
    <name type="scientific">Klebsiella pneumoniae</name>
    <dbReference type="NCBI Taxonomy" id="573"/>
    <lineage>
        <taxon>Bacteria</taxon>
        <taxon>Pseudomonadati</taxon>
        <taxon>Pseudomonadota</taxon>
        <taxon>Gammaproteobacteria</taxon>
        <taxon>Enterobacterales</taxon>
        <taxon>Enterobacteriaceae</taxon>
        <taxon>Klebsiella/Raoultella group</taxon>
        <taxon>Klebsiella</taxon>
        <taxon>Klebsiella pneumoniae complex</taxon>
    </lineage>
</organism>
<dbReference type="GO" id="GO:0016413">
    <property type="term" value="F:O-acetyltransferase activity"/>
    <property type="evidence" value="ECO:0007669"/>
    <property type="project" value="TreeGrafter"/>
</dbReference>
<accession>X2H4J9</accession>
<keyword evidence="4 7" id="KW-0812">Transmembrane</keyword>
<dbReference type="EMBL" id="KJ128966">
    <property type="protein sequence ID" value="AHN24576.1"/>
    <property type="molecule type" value="Genomic_DNA"/>
</dbReference>
<feature type="transmembrane region" description="Helical" evidence="7">
    <location>
        <begin position="257"/>
        <end position="279"/>
    </location>
</feature>
<evidence type="ECO:0000256" key="2">
    <source>
        <dbReference type="ARBA" id="ARBA00007400"/>
    </source>
</evidence>
<dbReference type="InterPro" id="IPR002656">
    <property type="entry name" value="Acyl_transf_3_dom"/>
</dbReference>
<reference evidence="9" key="1">
    <citation type="submission" date="2014-01" db="EMBL/GenBank/DDBJ databases">
        <title>Chemicals produced by non-capsulated mutant of Klebsiella pneumoniae.</title>
        <authorList>
            <person name="Hao J."/>
            <person name="Wei D."/>
            <person name="Shi J."/>
        </authorList>
    </citation>
    <scope>NUCLEOTIDE SEQUENCE</scope>
</reference>
<sequence>MSIERKSSFELLRLLSIFGVVLLHISYNNSGAMNSADWMRLFFRWCVPFFFMLSGYFLTNVGNYPDVKISKIRNLAIIIFFSNLLYLPFVFYLKSFSFLSAQLFYIGTWFHLWFLNSLLLSYFFFIVFADAKFRFLYISILSITIFSLFYFIDLMSSIYTSKYYSYLGVIRQFQSIPFVWVGFILSSNRFSIFNKTSKSGMAFIALGLFLCFLELLICITFDLPLKNRTLLIGFPLICIGLILVGETLSCRNSLGNFILRVSQYTLIIYIVHPLIIPLISKVLTLLHLQEVYRLIMGTIFTFIISLLIAFLMKKYFPRYYSLLKGKFQNSST</sequence>
<feature type="transmembrane region" description="Helical" evidence="7">
    <location>
        <begin position="172"/>
        <end position="190"/>
    </location>
</feature>
<proteinExistence type="inferred from homology"/>
<comment type="similarity">
    <text evidence="2">Belongs to the acyltransferase 3 family.</text>
</comment>
<comment type="subcellular location">
    <subcellularLocation>
        <location evidence="1">Cell membrane</location>
        <topology evidence="1">Multi-pass membrane protein</topology>
    </subcellularLocation>
</comment>
<evidence type="ECO:0000256" key="3">
    <source>
        <dbReference type="ARBA" id="ARBA00022475"/>
    </source>
</evidence>
<evidence type="ECO:0000313" key="9">
    <source>
        <dbReference type="EMBL" id="AHN24576.1"/>
    </source>
</evidence>
<keyword evidence="3" id="KW-1003">Cell membrane</keyword>
<evidence type="ECO:0000256" key="7">
    <source>
        <dbReference type="SAM" id="Phobius"/>
    </source>
</evidence>
<feature type="transmembrane region" description="Helical" evidence="7">
    <location>
        <begin position="291"/>
        <end position="312"/>
    </location>
</feature>
<dbReference type="GO" id="GO:0009246">
    <property type="term" value="P:enterobacterial common antigen biosynthetic process"/>
    <property type="evidence" value="ECO:0007669"/>
    <property type="project" value="TreeGrafter"/>
</dbReference>
<feature type="transmembrane region" description="Helical" evidence="7">
    <location>
        <begin position="202"/>
        <end position="223"/>
    </location>
</feature>